<protein>
    <submittedName>
        <fullName evidence="1">Flagellin N-methylase</fullName>
    </submittedName>
</protein>
<keyword evidence="1" id="KW-0966">Cell projection</keyword>
<keyword evidence="2" id="KW-1185">Reference proteome</keyword>
<dbReference type="STRING" id="1838286.Verru16b_00251"/>
<dbReference type="GO" id="GO:0032259">
    <property type="term" value="P:methylation"/>
    <property type="evidence" value="ECO:0007669"/>
    <property type="project" value="UniProtKB-KW"/>
</dbReference>
<proteinExistence type="predicted"/>
<accession>A0A1I7PHW1</accession>
<dbReference type="OrthoDB" id="9810361at2"/>
<dbReference type="InterPro" id="IPR005358">
    <property type="entry name" value="Puta_zinc/iron-chelating_dom"/>
</dbReference>
<keyword evidence="1" id="KW-0489">Methyltransferase</keyword>
<dbReference type="AlphaFoldDB" id="A0A1I7PHW1"/>
<organism evidence="1 2">
    <name type="scientific">Lacunisphaera limnophila</name>
    <dbReference type="NCBI Taxonomy" id="1838286"/>
    <lineage>
        <taxon>Bacteria</taxon>
        <taxon>Pseudomonadati</taxon>
        <taxon>Verrucomicrobiota</taxon>
        <taxon>Opitutia</taxon>
        <taxon>Opitutales</taxon>
        <taxon>Opitutaceae</taxon>
        <taxon>Lacunisphaera</taxon>
    </lineage>
</organism>
<dbReference type="Pfam" id="PF03692">
    <property type="entry name" value="CxxCxxCC"/>
    <property type="match status" value="1"/>
</dbReference>
<dbReference type="KEGG" id="obg:Verru16b_00251"/>
<keyword evidence="1" id="KW-0282">Flagellum</keyword>
<keyword evidence="1" id="KW-0969">Cilium</keyword>
<dbReference type="EMBL" id="CP016094">
    <property type="protein sequence ID" value="AOS43208.1"/>
    <property type="molecule type" value="Genomic_DNA"/>
</dbReference>
<gene>
    <name evidence="1" type="ORF">Verru16b_00251</name>
</gene>
<dbReference type="Proteomes" id="UP000095228">
    <property type="component" value="Chromosome"/>
</dbReference>
<name>A0A1I7PHW1_9BACT</name>
<keyword evidence="1" id="KW-0808">Transferase</keyword>
<evidence type="ECO:0000313" key="1">
    <source>
        <dbReference type="EMBL" id="AOS43208.1"/>
    </source>
</evidence>
<evidence type="ECO:0000313" key="2">
    <source>
        <dbReference type="Proteomes" id="UP000095228"/>
    </source>
</evidence>
<reference evidence="1 2" key="1">
    <citation type="submission" date="2016-06" db="EMBL/GenBank/DDBJ databases">
        <title>Three novel species with peptidoglycan cell walls form the new genus Lacunisphaera gen. nov. in the family Opitutaceae of the verrucomicrobial subdivision 4.</title>
        <authorList>
            <person name="Rast P."/>
            <person name="Gloeckner I."/>
            <person name="Jogler M."/>
            <person name="Boedeker C."/>
            <person name="Jeske O."/>
            <person name="Wiegand S."/>
            <person name="Reinhardt R."/>
            <person name="Schumann P."/>
            <person name="Rohde M."/>
            <person name="Spring S."/>
            <person name="Gloeckner F.O."/>
            <person name="Jogler C."/>
        </authorList>
    </citation>
    <scope>NUCLEOTIDE SEQUENCE [LARGE SCALE GENOMIC DNA]</scope>
    <source>
        <strain evidence="1 2">IG16b</strain>
    </source>
</reference>
<sequence length="68" mass="7624">MVELRPGDVVPEQLVAEHAGVRCMDQRGNGACVALDPVTLLCTIYETRPQTCRDFHRGETLCRRILGR</sequence>
<dbReference type="GO" id="GO:0008168">
    <property type="term" value="F:methyltransferase activity"/>
    <property type="evidence" value="ECO:0007669"/>
    <property type="project" value="UniProtKB-KW"/>
</dbReference>